<evidence type="ECO:0000256" key="3">
    <source>
        <dbReference type="ARBA" id="ARBA00022475"/>
    </source>
</evidence>
<evidence type="ECO:0000256" key="7">
    <source>
        <dbReference type="ARBA" id="ARBA00023136"/>
    </source>
</evidence>
<feature type="transmembrane region" description="Helical" evidence="8">
    <location>
        <begin position="289"/>
        <end position="315"/>
    </location>
</feature>
<keyword evidence="5 8" id="KW-0812">Transmembrane</keyword>
<evidence type="ECO:0000256" key="4">
    <source>
        <dbReference type="ARBA" id="ARBA00022519"/>
    </source>
</evidence>
<dbReference type="InterPro" id="IPR035906">
    <property type="entry name" value="MetI-like_sf"/>
</dbReference>
<evidence type="ECO:0000256" key="2">
    <source>
        <dbReference type="ARBA" id="ARBA00022448"/>
    </source>
</evidence>
<name>A0A0A0D943_9PROT</name>
<keyword evidence="7 8" id="KW-0472">Membrane</keyword>
<dbReference type="PANTHER" id="PTHR43357:SF4">
    <property type="entry name" value="INNER MEMBRANE ABC TRANSPORTER PERMEASE PROTEIN YDCV"/>
    <property type="match status" value="1"/>
</dbReference>
<evidence type="ECO:0000313" key="10">
    <source>
        <dbReference type="EMBL" id="KGM35236.1"/>
    </source>
</evidence>
<evidence type="ECO:0000256" key="5">
    <source>
        <dbReference type="ARBA" id="ARBA00022692"/>
    </source>
</evidence>
<feature type="transmembrane region" description="Helical" evidence="8">
    <location>
        <begin position="386"/>
        <end position="407"/>
    </location>
</feature>
<dbReference type="EMBL" id="JANX01000040">
    <property type="protein sequence ID" value="KGM35236.1"/>
    <property type="molecule type" value="Genomic_DNA"/>
</dbReference>
<dbReference type="Pfam" id="PF00528">
    <property type="entry name" value="BPD_transp_1"/>
    <property type="match status" value="2"/>
</dbReference>
<dbReference type="Gene3D" id="1.10.3720.10">
    <property type="entry name" value="MetI-like"/>
    <property type="match status" value="2"/>
</dbReference>
<gene>
    <name evidence="10" type="ORF">P409_05670</name>
</gene>
<feature type="transmembrane region" description="Helical" evidence="8">
    <location>
        <begin position="352"/>
        <end position="374"/>
    </location>
</feature>
<dbReference type="Proteomes" id="UP000029995">
    <property type="component" value="Unassembled WGS sequence"/>
</dbReference>
<feature type="transmembrane region" description="Helical" evidence="8">
    <location>
        <begin position="86"/>
        <end position="109"/>
    </location>
</feature>
<dbReference type="AlphaFoldDB" id="A0A0A0D943"/>
<accession>A0A0A0D943</accession>
<feature type="transmembrane region" description="Helical" evidence="8">
    <location>
        <begin position="136"/>
        <end position="159"/>
    </location>
</feature>
<feature type="transmembrane region" description="Helical" evidence="8">
    <location>
        <begin position="465"/>
        <end position="486"/>
    </location>
</feature>
<dbReference type="PROSITE" id="PS50928">
    <property type="entry name" value="ABC_TM1"/>
    <property type="match status" value="2"/>
</dbReference>
<dbReference type="SUPFAM" id="SSF161098">
    <property type="entry name" value="MetI-like"/>
    <property type="match status" value="2"/>
</dbReference>
<evidence type="ECO:0000259" key="9">
    <source>
        <dbReference type="PROSITE" id="PS50928"/>
    </source>
</evidence>
<keyword evidence="4" id="KW-0997">Cell inner membrane</keyword>
<evidence type="ECO:0000313" key="11">
    <source>
        <dbReference type="Proteomes" id="UP000029995"/>
    </source>
</evidence>
<organism evidence="10 11">
    <name type="scientific">Inquilinus limosus MP06</name>
    <dbReference type="NCBI Taxonomy" id="1398085"/>
    <lineage>
        <taxon>Bacteria</taxon>
        <taxon>Pseudomonadati</taxon>
        <taxon>Pseudomonadota</taxon>
        <taxon>Alphaproteobacteria</taxon>
        <taxon>Rhodospirillales</taxon>
        <taxon>Rhodospirillaceae</taxon>
        <taxon>Inquilinus</taxon>
    </lineage>
</organism>
<feature type="transmembrane region" description="Helical" evidence="8">
    <location>
        <begin position="180"/>
        <end position="202"/>
    </location>
</feature>
<dbReference type="PANTHER" id="PTHR43357">
    <property type="entry name" value="INNER MEMBRANE ABC TRANSPORTER PERMEASE PROTEIN YDCV"/>
    <property type="match status" value="1"/>
</dbReference>
<feature type="domain" description="ABC transmembrane type-1" evidence="9">
    <location>
        <begin position="348"/>
        <end position="537"/>
    </location>
</feature>
<reference evidence="10 11" key="1">
    <citation type="submission" date="2014-01" db="EMBL/GenBank/DDBJ databases">
        <title>Genome sequence determination for a cystic fibrosis isolate, Inquilinus limosus.</title>
        <authorList>
            <person name="Pino M."/>
            <person name="Di Conza J."/>
            <person name="Gutkind G."/>
        </authorList>
    </citation>
    <scope>NUCLEOTIDE SEQUENCE [LARGE SCALE GENOMIC DNA]</scope>
    <source>
        <strain evidence="10 11">MP06</strain>
    </source>
</reference>
<feature type="transmembrane region" description="Helical" evidence="8">
    <location>
        <begin position="241"/>
        <end position="259"/>
    </location>
</feature>
<dbReference type="CDD" id="cd06261">
    <property type="entry name" value="TM_PBP2"/>
    <property type="match status" value="2"/>
</dbReference>
<keyword evidence="6 8" id="KW-1133">Transmembrane helix</keyword>
<dbReference type="GO" id="GO:0055085">
    <property type="term" value="P:transmembrane transport"/>
    <property type="evidence" value="ECO:0007669"/>
    <property type="project" value="InterPro"/>
</dbReference>
<feature type="transmembrane region" description="Helical" evidence="8">
    <location>
        <begin position="413"/>
        <end position="433"/>
    </location>
</feature>
<evidence type="ECO:0000256" key="1">
    <source>
        <dbReference type="ARBA" id="ARBA00004429"/>
    </source>
</evidence>
<evidence type="ECO:0000256" key="8">
    <source>
        <dbReference type="RuleBase" id="RU363032"/>
    </source>
</evidence>
<comment type="caution">
    <text evidence="10">The sequence shown here is derived from an EMBL/GenBank/DDBJ whole genome shotgun (WGS) entry which is preliminary data.</text>
</comment>
<feature type="domain" description="ABC transmembrane type-1" evidence="9">
    <location>
        <begin position="51"/>
        <end position="259"/>
    </location>
</feature>
<keyword evidence="2 8" id="KW-0813">Transport</keyword>
<dbReference type="GO" id="GO:0005886">
    <property type="term" value="C:plasma membrane"/>
    <property type="evidence" value="ECO:0007669"/>
    <property type="project" value="UniProtKB-SubCell"/>
</dbReference>
<sequence>MILVIGALMIPPLFILILNSVHEINPDGSRGAFTLANYARILSQPDLYRSAWNTVLFAGMSTAIVLVAGGILAWLVERTNAPFKALAYLTTIAALGTPFVLTTAAWLFVLGRAGPFNDLYRALTGSRDVLFNVNSIWGMALIEAVVWMPLVFLMFSAAFRSANAEMEEAARMSGASVLGTFWRVSLRLAWPALAAAAVFVFINTLSAFDVPVLVGVPSNINVLSSDIYFSIREVPPKLEHASAFSVLLIGVIFALMLWYGRLARSADRFASVTGKGYRARPIDLGRLRWAGGAVILGTFLFILVLPLSALIWVAATPFMAPMRLSNLKLLTMKNFTAVFDEPSYVQYGTNTLTIAAVAATVAVLLAVVVGWLAARRRPGGPLLDQLSTIPMLFPGIVMGVAIMQISLQLPFPVYGTIWVIAYAFVIRAVPFGLRYTYTGVLQIHRELEESAAVSGASQLELLRRIVVPLLAPAIVSAWLFIFLSVAKELAITVLLSGPQSQTIAVAMFDKASNGQAGELAAFGLVWAALMVLVAGVAYAFMRRHSAGAFGR</sequence>
<evidence type="ECO:0000256" key="6">
    <source>
        <dbReference type="ARBA" id="ARBA00022989"/>
    </source>
</evidence>
<proteinExistence type="inferred from homology"/>
<dbReference type="InterPro" id="IPR000515">
    <property type="entry name" value="MetI-like"/>
</dbReference>
<comment type="similarity">
    <text evidence="8">Belongs to the binding-protein-dependent transport system permease family.</text>
</comment>
<comment type="subcellular location">
    <subcellularLocation>
        <location evidence="1">Cell inner membrane</location>
        <topology evidence="1">Multi-pass membrane protein</topology>
    </subcellularLocation>
    <subcellularLocation>
        <location evidence="8">Cell membrane</location>
        <topology evidence="8">Multi-pass membrane protein</topology>
    </subcellularLocation>
</comment>
<protein>
    <submittedName>
        <fullName evidence="10">Iron ABC transporter permease</fullName>
    </submittedName>
</protein>
<dbReference type="OrthoDB" id="27542at2"/>
<feature type="transmembrane region" description="Helical" evidence="8">
    <location>
        <begin position="50"/>
        <end position="74"/>
    </location>
</feature>
<keyword evidence="3" id="KW-1003">Cell membrane</keyword>
<feature type="transmembrane region" description="Helical" evidence="8">
    <location>
        <begin position="519"/>
        <end position="541"/>
    </location>
</feature>